<keyword evidence="2" id="KW-1133">Transmembrane helix</keyword>
<dbReference type="GO" id="GO:0003677">
    <property type="term" value="F:DNA binding"/>
    <property type="evidence" value="ECO:0007669"/>
    <property type="project" value="InterPro"/>
</dbReference>
<dbReference type="Proteomes" id="UP000541610">
    <property type="component" value="Unassembled WGS sequence"/>
</dbReference>
<dbReference type="InterPro" id="IPR011010">
    <property type="entry name" value="DNA_brk_join_enz"/>
</dbReference>
<accession>A0A7J6N8L9</accession>
<keyword evidence="1" id="KW-0233">DNA recombination</keyword>
<sequence>MIKEINFAVQQSRLGEVFAASSARLAPRLANVLRCSSDSAASGSPVRADLGFALATALGDPDPAVFRDIDAGLSLGVDRLIAATGVFPEARSKRDINVAMEAFHLKAVKQNFSSVEAQPAICRGILEKEVGAGRMRRLSLDEAGRNRARLFARMALVPKQDKSYRLIEDHSGSGLNSKCHLSETCSLPRGVDVLGVFRYSAASRSFAAAFVTLLQERCRTPVRLGSEVYENLALPFGASVSPFHWCRTSAAIIRMASAILRCVLQHRKFGAMIFVDEGLRLLQQEFYAIGVIVFLLLWVALAFLISWPKCVFDVEIVKFIGLELSLQESSQFVRVHPDIFASIRDILLSFVDKASYTLYLVELYFFRSNISKRVSLFRDNQGVVGMLRKRYSAKSAMADVMRYFATLLARLDDSISIIYMSSADNWSTVSPLSALPFRLRRAPVGPSFADNRKASRKDVFNLLQSISHDDARRSAQAFASTSLAPKTNELYDRTVSFFVSVTGRSAFPSRVEDLQLFVWALTKCNYAFKSINTFVSALRSRNMSHGHSFSPSDSLRVKHLLHAAEKACSDRPVRKMKPITRSDLSIVFRQCSPLKHWASTAMLLGIFSLLRADELLALRWSDVSVSDHSGAPVLSLAIRRSKTDQVGVGQLAFVACTASAVQTSDPADRGSVPCEFCPCHAVLRCRTPNPCDDLVFPFTYGEFMDKVRARLGPAVPNSYLVTGRRSRVYYDSYTENSYTIASGSRWHGDSPSEKGIRQRFVRKERMMLTEMRLYVPGRRERSRRDVTSIMALMEYMCRRRFVAMTVSEGACGEWRAIREISVVRKRE</sequence>
<protein>
    <submittedName>
        <fullName evidence="3">Uncharacterized protein</fullName>
    </submittedName>
</protein>
<organism evidence="3 4">
    <name type="scientific">Perkinsus olseni</name>
    <name type="common">Perkinsus atlanticus</name>
    <dbReference type="NCBI Taxonomy" id="32597"/>
    <lineage>
        <taxon>Eukaryota</taxon>
        <taxon>Sar</taxon>
        <taxon>Alveolata</taxon>
        <taxon>Perkinsozoa</taxon>
        <taxon>Perkinsea</taxon>
        <taxon>Perkinsida</taxon>
        <taxon>Perkinsidae</taxon>
        <taxon>Perkinsus</taxon>
    </lineage>
</organism>
<keyword evidence="2" id="KW-0812">Transmembrane</keyword>
<dbReference type="SUPFAM" id="SSF47823">
    <property type="entry name" value="lambda integrase-like, N-terminal domain"/>
    <property type="match status" value="1"/>
</dbReference>
<evidence type="ECO:0000313" key="4">
    <source>
        <dbReference type="Proteomes" id="UP000541610"/>
    </source>
</evidence>
<dbReference type="AlphaFoldDB" id="A0A7J6N8L9"/>
<dbReference type="InterPro" id="IPR013762">
    <property type="entry name" value="Integrase-like_cat_sf"/>
</dbReference>
<proteinExistence type="predicted"/>
<dbReference type="GO" id="GO:0015074">
    <property type="term" value="P:DNA integration"/>
    <property type="evidence" value="ECO:0007669"/>
    <property type="project" value="InterPro"/>
</dbReference>
<dbReference type="EMBL" id="JABANP010000633">
    <property type="protein sequence ID" value="KAF4680228.1"/>
    <property type="molecule type" value="Genomic_DNA"/>
</dbReference>
<dbReference type="OrthoDB" id="10437985at2759"/>
<name>A0A7J6N8L9_PEROL</name>
<evidence type="ECO:0000256" key="2">
    <source>
        <dbReference type="SAM" id="Phobius"/>
    </source>
</evidence>
<dbReference type="SUPFAM" id="SSF56349">
    <property type="entry name" value="DNA breaking-rejoining enzymes"/>
    <property type="match status" value="1"/>
</dbReference>
<evidence type="ECO:0000313" key="3">
    <source>
        <dbReference type="EMBL" id="KAF4680228.1"/>
    </source>
</evidence>
<keyword evidence="2" id="KW-0472">Membrane</keyword>
<gene>
    <name evidence="3" type="ORF">FOZ60_013861</name>
</gene>
<evidence type="ECO:0000256" key="1">
    <source>
        <dbReference type="ARBA" id="ARBA00023172"/>
    </source>
</evidence>
<dbReference type="GO" id="GO:0006310">
    <property type="term" value="P:DNA recombination"/>
    <property type="evidence" value="ECO:0007669"/>
    <property type="project" value="UniProtKB-KW"/>
</dbReference>
<reference evidence="3 4" key="1">
    <citation type="submission" date="2020-04" db="EMBL/GenBank/DDBJ databases">
        <title>Perkinsus olseni comparative genomics.</title>
        <authorList>
            <person name="Bogema D.R."/>
        </authorList>
    </citation>
    <scope>NUCLEOTIDE SEQUENCE [LARGE SCALE GENOMIC DNA]</scope>
    <source>
        <strain evidence="3">00978-12</strain>
    </source>
</reference>
<comment type="caution">
    <text evidence="3">The sequence shown here is derived from an EMBL/GenBank/DDBJ whole genome shotgun (WGS) entry which is preliminary data.</text>
</comment>
<feature type="transmembrane region" description="Helical" evidence="2">
    <location>
        <begin position="286"/>
        <end position="307"/>
    </location>
</feature>
<dbReference type="Gene3D" id="1.10.443.10">
    <property type="entry name" value="Intergrase catalytic core"/>
    <property type="match status" value="1"/>
</dbReference>